<organism evidence="1 2">
    <name type="scientific">Adineta steineri</name>
    <dbReference type="NCBI Taxonomy" id="433720"/>
    <lineage>
        <taxon>Eukaryota</taxon>
        <taxon>Metazoa</taxon>
        <taxon>Spiralia</taxon>
        <taxon>Gnathifera</taxon>
        <taxon>Rotifera</taxon>
        <taxon>Eurotatoria</taxon>
        <taxon>Bdelloidea</taxon>
        <taxon>Adinetida</taxon>
        <taxon>Adinetidae</taxon>
        <taxon>Adineta</taxon>
    </lineage>
</organism>
<evidence type="ECO:0000313" key="2">
    <source>
        <dbReference type="Proteomes" id="UP000663881"/>
    </source>
</evidence>
<comment type="caution">
    <text evidence="1">The sequence shown here is derived from an EMBL/GenBank/DDBJ whole genome shotgun (WGS) entry which is preliminary data.</text>
</comment>
<name>A0A820Q5R1_9BILA</name>
<reference evidence="1" key="1">
    <citation type="submission" date="2021-02" db="EMBL/GenBank/DDBJ databases">
        <authorList>
            <person name="Nowell W R."/>
        </authorList>
    </citation>
    <scope>NUCLEOTIDE SEQUENCE</scope>
</reference>
<sequence length="41" mass="4789">LDILLNDPISMLIHVQLCQMLQQRSDASAELRPTNIRIWQN</sequence>
<dbReference type="AlphaFoldDB" id="A0A820Q5R1"/>
<dbReference type="EMBL" id="CAJOAY010030180">
    <property type="protein sequence ID" value="CAF4417646.1"/>
    <property type="molecule type" value="Genomic_DNA"/>
</dbReference>
<proteinExistence type="predicted"/>
<dbReference type="Proteomes" id="UP000663881">
    <property type="component" value="Unassembled WGS sequence"/>
</dbReference>
<accession>A0A820Q5R1</accession>
<evidence type="ECO:0000313" key="1">
    <source>
        <dbReference type="EMBL" id="CAF4417646.1"/>
    </source>
</evidence>
<feature type="non-terminal residue" evidence="1">
    <location>
        <position position="1"/>
    </location>
</feature>
<gene>
    <name evidence="1" type="ORF">OKA104_LOCUS52332</name>
</gene>
<protein>
    <submittedName>
        <fullName evidence="1">Uncharacterized protein</fullName>
    </submittedName>
</protein>